<dbReference type="InterPro" id="IPR011034">
    <property type="entry name" value="Formyl_transferase-like_C_sf"/>
</dbReference>
<dbReference type="VEuPathDB" id="PlasmoDB:PGAL8A_00226500"/>
<keyword evidence="5" id="KW-0227">DNA damage</keyword>
<dbReference type="GeneID" id="39730792"/>
<evidence type="ECO:0000313" key="9">
    <source>
        <dbReference type="EMBL" id="CRG94868.1"/>
    </source>
</evidence>
<dbReference type="AlphaFoldDB" id="A0A1J1GRG9"/>
<dbReference type="GO" id="GO:0006284">
    <property type="term" value="P:base-excision repair"/>
    <property type="evidence" value="ECO:0007669"/>
    <property type="project" value="InterPro"/>
</dbReference>
<sequence>MNMKVEKKQNKSLINKQDIEISNQKDLKQKLNIKKKKIIKEIKILEKKKPIDTFNLAYVYILLKYFFDNNNIDILNEHFYLQDNVLNITEDLIGHILWVFDKNENKLYGSRIIELESYNGAKDKASHAYNNKKTNRNLSMFEKGGRSYVYICYGIHNCLNIVTNLENIPEAILIRSLEPIYNIEYFISNKFKNTSENLYFENFFENDRGYKVEDKEYMKKRKNDIKDLINKENYLKKIDKVDNVLKMINKKKLVKLCSGPGCVTKCLKVTRQDDMEYFYIDLLNNNIKKEDKLKKEVNYNKNMMISINYNDNNKSSKYFNNSKLLNDKGKSKKKNIDGINVSNKNNSSSNILLHDSSKNIKSNYYFSSNINNLEKSRFFISICPTVNDILYFYETLRADKNEEEYIIKNIYDDNKMYLLEYFDYMKWQKDKLIIQKDKRIGINYAEEAALYEYRFLLKNHPSVTFPPK</sequence>
<evidence type="ECO:0000256" key="2">
    <source>
        <dbReference type="ARBA" id="ARBA00002421"/>
    </source>
</evidence>
<evidence type="ECO:0000256" key="7">
    <source>
        <dbReference type="ARBA" id="ARBA00023204"/>
    </source>
</evidence>
<evidence type="ECO:0000256" key="5">
    <source>
        <dbReference type="ARBA" id="ARBA00022763"/>
    </source>
</evidence>
<dbReference type="InterPro" id="IPR003180">
    <property type="entry name" value="MPG"/>
</dbReference>
<protein>
    <recommendedName>
        <fullName evidence="4">DNA-3-methyladenine glycosylase II</fullName>
        <ecNumber evidence="4">3.2.2.21</ecNumber>
    </recommendedName>
    <alternativeName>
        <fullName evidence="8">3-methyladenine DNA glycosidase</fullName>
    </alternativeName>
</protein>
<keyword evidence="7" id="KW-0234">DNA repair</keyword>
<keyword evidence="9" id="KW-0326">Glycosidase</keyword>
<dbReference type="RefSeq" id="XP_028527683.1">
    <property type="nucleotide sequence ID" value="XM_028670985.1"/>
</dbReference>
<evidence type="ECO:0000256" key="6">
    <source>
        <dbReference type="ARBA" id="ARBA00022801"/>
    </source>
</evidence>
<evidence type="ECO:0000256" key="3">
    <source>
        <dbReference type="ARBA" id="ARBA00009232"/>
    </source>
</evidence>
<organism evidence="9 10">
    <name type="scientific">Plasmodium gallinaceum</name>
    <dbReference type="NCBI Taxonomy" id="5849"/>
    <lineage>
        <taxon>Eukaryota</taxon>
        <taxon>Sar</taxon>
        <taxon>Alveolata</taxon>
        <taxon>Apicomplexa</taxon>
        <taxon>Aconoidasida</taxon>
        <taxon>Haemosporida</taxon>
        <taxon>Plasmodiidae</taxon>
        <taxon>Plasmodium</taxon>
        <taxon>Plasmodium (Haemamoeba)</taxon>
    </lineage>
</organism>
<accession>A0A1J1GRG9</accession>
<dbReference type="PANTHER" id="PTHR10429">
    <property type="entry name" value="DNA-3-METHYLADENINE GLYCOSYLASE"/>
    <property type="match status" value="1"/>
</dbReference>
<comment type="catalytic activity">
    <reaction evidence="1">
        <text>Hydrolysis of alkylated DNA, releasing 3-methyladenine, 3-methylguanine, 7-methylguanine and 7-methyladenine.</text>
        <dbReference type="EC" id="3.2.2.21"/>
    </reaction>
</comment>
<comment type="function">
    <text evidence="2">Hydrolysis of the deoxyribose N-glycosidic bond to excise 3-methyladenine, and 7-methylguanine from the damaged DNA polymer formed by alkylation lesions.</text>
</comment>
<dbReference type="SUPFAM" id="SSF50486">
    <property type="entry name" value="FMT C-terminal domain-like"/>
    <property type="match status" value="1"/>
</dbReference>
<keyword evidence="10" id="KW-1185">Reference proteome</keyword>
<evidence type="ECO:0000256" key="1">
    <source>
        <dbReference type="ARBA" id="ARBA00000086"/>
    </source>
</evidence>
<evidence type="ECO:0000256" key="4">
    <source>
        <dbReference type="ARBA" id="ARBA00012000"/>
    </source>
</evidence>
<dbReference type="EC" id="3.2.2.21" evidence="4"/>
<evidence type="ECO:0000256" key="8">
    <source>
        <dbReference type="ARBA" id="ARBA00033426"/>
    </source>
</evidence>
<dbReference type="GO" id="GO:0003905">
    <property type="term" value="F:alkylbase DNA N-glycosylase activity"/>
    <property type="evidence" value="ECO:0007669"/>
    <property type="project" value="UniProtKB-EC"/>
</dbReference>
<comment type="caution">
    <text evidence="9">The sequence shown here is derived from an EMBL/GenBank/DDBJ whole genome shotgun (WGS) entry which is preliminary data.</text>
</comment>
<gene>
    <name evidence="9" type="ORF">PGAL8A_00226500</name>
</gene>
<dbReference type="Gene3D" id="3.10.300.10">
    <property type="entry name" value="Methylpurine-DNA glycosylase (MPG)"/>
    <property type="match status" value="1"/>
</dbReference>
<dbReference type="InterPro" id="IPR036995">
    <property type="entry name" value="MPG_sf"/>
</dbReference>
<name>A0A1J1GRG9_PLAGA</name>
<comment type="similarity">
    <text evidence="3">Belongs to the DNA glycosylase MPG family.</text>
</comment>
<evidence type="ECO:0000313" key="10">
    <source>
        <dbReference type="Proteomes" id="UP000220797"/>
    </source>
</evidence>
<proteinExistence type="inferred from homology"/>
<dbReference type="GO" id="GO:0003677">
    <property type="term" value="F:DNA binding"/>
    <property type="evidence" value="ECO:0007669"/>
    <property type="project" value="InterPro"/>
</dbReference>
<dbReference type="Proteomes" id="UP000220797">
    <property type="component" value="Unassembled WGS sequence"/>
</dbReference>
<dbReference type="HAMAP" id="MF_00527">
    <property type="entry name" value="3MGH"/>
    <property type="match status" value="1"/>
</dbReference>
<keyword evidence="6 9" id="KW-0378">Hydrolase</keyword>
<dbReference type="PANTHER" id="PTHR10429:SF0">
    <property type="entry name" value="DNA-3-METHYLADENINE GLYCOSYLASE"/>
    <property type="match status" value="1"/>
</dbReference>
<dbReference type="EMBL" id="CVMV01000032">
    <property type="protein sequence ID" value="CRG94868.1"/>
    <property type="molecule type" value="Genomic_DNA"/>
</dbReference>
<dbReference type="OrthoDB" id="6353017at2759"/>
<dbReference type="Pfam" id="PF02245">
    <property type="entry name" value="Pur_DNA_glyco"/>
    <property type="match status" value="1"/>
</dbReference>
<reference evidence="9" key="1">
    <citation type="submission" date="2015-04" db="EMBL/GenBank/DDBJ databases">
        <authorList>
            <consortium name="Pathogen Informatics"/>
        </authorList>
    </citation>
    <scope>NUCLEOTIDE SEQUENCE [LARGE SCALE GENOMIC DNA]</scope>
    <source>
        <strain evidence="9">8A</strain>
    </source>
</reference>